<protein>
    <submittedName>
        <fullName evidence="1">Uncharacterized protein</fullName>
    </submittedName>
</protein>
<keyword evidence="2" id="KW-1185">Reference proteome</keyword>
<dbReference type="Proteomes" id="UP001607302">
    <property type="component" value="Unassembled WGS sequence"/>
</dbReference>
<reference evidence="1 2" key="1">
    <citation type="journal article" date="2024" name="Ann. Entomol. Soc. Am.">
        <title>Genomic analyses of the southern and eastern yellowjacket wasps (Hymenoptera: Vespidae) reveal evolutionary signatures of social life.</title>
        <authorList>
            <person name="Catto M.A."/>
            <person name="Caine P.B."/>
            <person name="Orr S.E."/>
            <person name="Hunt B.G."/>
            <person name="Goodisman M.A.D."/>
        </authorList>
    </citation>
    <scope>NUCLEOTIDE SEQUENCE [LARGE SCALE GENOMIC DNA]</scope>
    <source>
        <strain evidence="1">233</strain>
        <tissue evidence="1">Head and thorax</tissue>
    </source>
</reference>
<dbReference type="EMBL" id="JAUDFV010000149">
    <property type="protein sequence ID" value="KAL2719419.1"/>
    <property type="molecule type" value="Genomic_DNA"/>
</dbReference>
<proteinExistence type="predicted"/>
<organism evidence="1 2">
    <name type="scientific">Vespula squamosa</name>
    <name type="common">Southern yellow jacket</name>
    <name type="synonym">Wasp</name>
    <dbReference type="NCBI Taxonomy" id="30214"/>
    <lineage>
        <taxon>Eukaryota</taxon>
        <taxon>Metazoa</taxon>
        <taxon>Ecdysozoa</taxon>
        <taxon>Arthropoda</taxon>
        <taxon>Hexapoda</taxon>
        <taxon>Insecta</taxon>
        <taxon>Pterygota</taxon>
        <taxon>Neoptera</taxon>
        <taxon>Endopterygota</taxon>
        <taxon>Hymenoptera</taxon>
        <taxon>Apocrita</taxon>
        <taxon>Aculeata</taxon>
        <taxon>Vespoidea</taxon>
        <taxon>Vespidae</taxon>
        <taxon>Vespinae</taxon>
        <taxon>Vespula</taxon>
    </lineage>
</organism>
<evidence type="ECO:0000313" key="1">
    <source>
        <dbReference type="EMBL" id="KAL2719419.1"/>
    </source>
</evidence>
<comment type="caution">
    <text evidence="1">The sequence shown here is derived from an EMBL/GenBank/DDBJ whole genome shotgun (WGS) entry which is preliminary data.</text>
</comment>
<sequence length="68" mass="8555">MFQERSFIVEFYHRPNDVIAGQHLLRNTTSIWHQRKHFFCFFFVFHIFDRGIKYRNTQSRDNIKFKTR</sequence>
<name>A0ABD2AFL0_VESSQ</name>
<dbReference type="AlphaFoldDB" id="A0ABD2AFL0"/>
<evidence type="ECO:0000313" key="2">
    <source>
        <dbReference type="Proteomes" id="UP001607302"/>
    </source>
</evidence>
<gene>
    <name evidence="1" type="ORF">V1478_010881</name>
</gene>
<accession>A0ABD2AFL0</accession>